<dbReference type="EMBL" id="GEDG01015162">
    <property type="protein sequence ID" value="JAP23726.1"/>
    <property type="molecule type" value="Transcribed_RNA"/>
</dbReference>
<proteinExistence type="predicted"/>
<name>A0A0V0HTK1_SOLCH</name>
<reference evidence="1" key="1">
    <citation type="submission" date="2015-12" db="EMBL/GenBank/DDBJ databases">
        <title>Gene expression during late stages of embryo sac development: a critical building block for successful pollen-pistil interactions.</title>
        <authorList>
            <person name="Liu Y."/>
            <person name="Joly V."/>
            <person name="Sabar M."/>
            <person name="Matton D.P."/>
        </authorList>
    </citation>
    <scope>NUCLEOTIDE SEQUENCE</scope>
</reference>
<organism evidence="1">
    <name type="scientific">Solanum chacoense</name>
    <name type="common">Chaco potato</name>
    <dbReference type="NCBI Taxonomy" id="4108"/>
    <lineage>
        <taxon>Eukaryota</taxon>
        <taxon>Viridiplantae</taxon>
        <taxon>Streptophyta</taxon>
        <taxon>Embryophyta</taxon>
        <taxon>Tracheophyta</taxon>
        <taxon>Spermatophyta</taxon>
        <taxon>Magnoliopsida</taxon>
        <taxon>eudicotyledons</taxon>
        <taxon>Gunneridae</taxon>
        <taxon>Pentapetalae</taxon>
        <taxon>asterids</taxon>
        <taxon>lamiids</taxon>
        <taxon>Solanales</taxon>
        <taxon>Solanaceae</taxon>
        <taxon>Solanoideae</taxon>
        <taxon>Solaneae</taxon>
        <taxon>Solanum</taxon>
    </lineage>
</organism>
<sequence length="94" mass="10930">MEHVSCKMRAVIRILGQKVALSRISIYTGQWQDGGSTCLISFGPWTEIHQNQRPIEQGIAPWLLYRKNCRYQFYIDLCPHSFARCPCVVLVCWL</sequence>
<protein>
    <submittedName>
        <fullName evidence="1">Putative ovule protein</fullName>
    </submittedName>
</protein>
<evidence type="ECO:0000313" key="1">
    <source>
        <dbReference type="EMBL" id="JAP23726.1"/>
    </source>
</evidence>
<dbReference type="AlphaFoldDB" id="A0A0V0HTK1"/>
<accession>A0A0V0HTK1</accession>